<sequence length="1200" mass="134927">MEARQPRPFSDFQKHRQEFIPVFPDSLDINSKISVKKEDFGVKEEIKPLFKTLLGEAGMPYVELKVDEGNGQTLKAAEPLKIGCVLSGGQAPGGHNVISGLYDMIKDIHPESQLFGFLKGPHGIFTGNYVKIQDDFMNEYRNMGGFDMIRSGRDKIESPEQFASSLKYCNELDLNGLIVIGGDDSNTNACLLAEYFNAHESKCKVIGAPKTIDGDLKNEYCEVSFGFDTATKTYSEQIGNIIVDTRSTKKYYHFIRLMGRSASHIALECYLQTRADLVLIGEKIFEKNRTLKEVTNEIVDVIVKRHELGKNYGVFLIPEGIIEFFPEMVPLISQINDFFGERTDIENPRAYVLEHLTAENKALFEFLPREIADQLLLDRDPHGNVQVAKIETEILMILLCQKELEERNAKGEYNGKFHPQSHYFGYEGRCAIPSNFDTQYCYAIGRTAASLVSLKYSGYMAINKNLQDSNPKNWISAGCPLPTMMGMERRKGKDKPVITKYVVELDGAMYKAYLQFKDRWSLYDCNVSPGPIQLHDPSSIDVPFLVRAPDLDLLEKETEERIKLEKSLDDHQQYFMTGEMNLSLDAKKMLSYKAGIPSFLEKGDYGCFAVRKARPKNIDIEETLHEQYPYLGNDDYSTHFVEIIDRKDTKVTHMETEDQSVHNLNEEFSANQKSHLKIGIVICGRQAPGMHNVIDGLLRFSKNHGDIELIGFTNGTVGFFKGDHIIITEENFALYRNQGGCEYLGRSVDQIRTKEHQEAAIDICTKFNLNGLVLVGASHTLSDAAHLTDLFLEKNIQTRVIGVPSTIFGNISGKYIESTVGFDTASKLYSQLIGNIMTDAASAVKYWYLMRLMGGDPSHLALESALQTGPNAVLISEESARDQETLPTIVNRLCDLIQKRHEEGKDFGTILIPDGLLAHLSHYSSIIEELNEAFGKCETHEELDTLEERLLNSEDTGEILTPWSTSVFNILPDFTKKQLFITRKITGKFDLAQLQTEKLISHLIAEELKKRKKETGVKIPFSPVTHFFGYQGRGSLPSLFDCSLASTYGYTAGSLIEHGLTGICVTARGLMSDPADWKVGGVPFISLMDKKSKSSIYGRDKVYIKSEEVDLNAFVYQKAKVNSKQWEMNDNFINPGPIQLFGEGKDRVNMKTHLQADKYSKQVSTIKDLCNLIQRRCTFADDAGILKAAIASLQGVDQTL</sequence>
<dbReference type="Gene3D" id="1.10.10.480">
    <property type="entry name" value="Phosphofructokinase, domain 3"/>
    <property type="match status" value="2"/>
</dbReference>
<comment type="caution">
    <text evidence="12">The sequence shown here is derived from an EMBL/GenBank/DDBJ whole genome shotgun (WGS) entry which is preliminary data.</text>
</comment>
<dbReference type="GO" id="GO:0006002">
    <property type="term" value="P:fructose 6-phosphate metabolic process"/>
    <property type="evidence" value="ECO:0007669"/>
    <property type="project" value="InterPro"/>
</dbReference>
<feature type="binding site" evidence="10">
    <location>
        <position position="89"/>
    </location>
    <ligand>
        <name>diphosphate</name>
        <dbReference type="ChEBI" id="CHEBI:33019"/>
    </ligand>
</feature>
<evidence type="ECO:0000256" key="5">
    <source>
        <dbReference type="ARBA" id="ARBA00022723"/>
    </source>
</evidence>
<dbReference type="NCBIfam" id="TIGR02477">
    <property type="entry name" value="PFKA_PPi"/>
    <property type="match status" value="1"/>
</dbReference>
<reference evidence="12" key="1">
    <citation type="submission" date="2023-07" db="EMBL/GenBank/DDBJ databases">
        <authorList>
            <consortium name="AG Swart"/>
            <person name="Singh M."/>
            <person name="Singh A."/>
            <person name="Seah K."/>
            <person name="Emmerich C."/>
        </authorList>
    </citation>
    <scope>NUCLEOTIDE SEQUENCE</scope>
    <source>
        <strain evidence="12">DP1</strain>
    </source>
</reference>
<dbReference type="GO" id="GO:0047334">
    <property type="term" value="F:diphosphate-fructose-6-phosphate 1-phosphotransferase activity"/>
    <property type="evidence" value="ECO:0007669"/>
    <property type="project" value="UniProtKB-EC"/>
</dbReference>
<dbReference type="NCBIfam" id="NF005482">
    <property type="entry name" value="PRK07085.1"/>
    <property type="match status" value="1"/>
</dbReference>
<dbReference type="GO" id="GO:0005524">
    <property type="term" value="F:ATP binding"/>
    <property type="evidence" value="ECO:0007669"/>
    <property type="project" value="InterPro"/>
</dbReference>
<dbReference type="Gene3D" id="3.40.50.460">
    <property type="entry name" value="Phosphofructokinase domain"/>
    <property type="match status" value="2"/>
</dbReference>
<evidence type="ECO:0000256" key="6">
    <source>
        <dbReference type="ARBA" id="ARBA00022777"/>
    </source>
</evidence>
<dbReference type="EMBL" id="CAMPGE010013670">
    <property type="protein sequence ID" value="CAI2372385.1"/>
    <property type="molecule type" value="Genomic_DNA"/>
</dbReference>
<comment type="subunit">
    <text evidence="10">Homodimer or monomer.</text>
</comment>
<dbReference type="InterPro" id="IPR011183">
    <property type="entry name" value="PfpB_PPi_PFK"/>
</dbReference>
<dbReference type="InterPro" id="IPR000023">
    <property type="entry name" value="Phosphofructokinase_dom"/>
</dbReference>
<evidence type="ECO:0000256" key="4">
    <source>
        <dbReference type="ARBA" id="ARBA00022679"/>
    </source>
</evidence>
<dbReference type="Pfam" id="PF00365">
    <property type="entry name" value="PFK"/>
    <property type="match status" value="2"/>
</dbReference>
<feature type="binding site" evidence="10">
    <location>
        <begin position="211"/>
        <end position="213"/>
    </location>
    <ligand>
        <name>substrate</name>
    </ligand>
</feature>
<feature type="binding site" evidence="10">
    <location>
        <begin position="250"/>
        <end position="251"/>
    </location>
    <ligand>
        <name>substrate</name>
        <note>ligand shared between dimeric partners</note>
    </ligand>
</feature>
<dbReference type="PRINTS" id="PR00476">
    <property type="entry name" value="PHFRCTKINASE"/>
</dbReference>
<feature type="binding site" evidence="10">
    <location>
        <begin position="426"/>
        <end position="429"/>
    </location>
    <ligand>
        <name>substrate</name>
    </ligand>
</feature>
<keyword evidence="3 10" id="KW-0963">Cytoplasm</keyword>
<feature type="site" description="Important for catalytic activity; stabilizes the transition state when the phosphoryl donor is PPi" evidence="10">
    <location>
        <position position="210"/>
    </location>
</feature>
<comment type="cofactor">
    <cofactor evidence="1 10">
        <name>Mg(2+)</name>
        <dbReference type="ChEBI" id="CHEBI:18420"/>
    </cofactor>
</comment>
<evidence type="ECO:0000256" key="2">
    <source>
        <dbReference type="ARBA" id="ARBA00003138"/>
    </source>
</evidence>
<comment type="subcellular location">
    <subcellularLocation>
        <location evidence="10">Cytoplasm</location>
    </subcellularLocation>
</comment>
<evidence type="ECO:0000313" key="12">
    <source>
        <dbReference type="EMBL" id="CAI2372385.1"/>
    </source>
</evidence>
<accession>A0AAD1XEY5</accession>
<dbReference type="AlphaFoldDB" id="A0AAD1XEY5"/>
<proteinExistence type="inferred from homology"/>
<dbReference type="PANTHER" id="PTHR43650">
    <property type="entry name" value="PYROPHOSPHATE--FRUCTOSE 6-PHOSPHATE 1-PHOSPHOTRANSFERASE"/>
    <property type="match status" value="1"/>
</dbReference>
<comment type="function">
    <text evidence="2 10">Catalyzes the phosphorylation of D-fructose 6-phosphate, the first committing step of glycolysis. Uses inorganic phosphate (PPi) as phosphoryl donor instead of ATP like common ATP-dependent phosphofructokinases (ATP-PFKs), which renders the reaction reversible, and can thus function both in glycolysis and gluconeogenesis. Consistently, PPi-PFK can replace the enzymes of both the forward (ATP-PFK) and reverse (fructose-bisphosphatase (FBPase)) reactions.</text>
</comment>
<name>A0AAD1XEY5_EUPCR</name>
<feature type="active site" description="Proton acceptor" evidence="10">
    <location>
        <position position="213"/>
    </location>
</feature>
<evidence type="ECO:0000256" key="10">
    <source>
        <dbReference type="HAMAP-Rule" id="MF_03185"/>
    </source>
</evidence>
<dbReference type="GO" id="GO:0009749">
    <property type="term" value="P:response to glucose"/>
    <property type="evidence" value="ECO:0007669"/>
    <property type="project" value="TreeGrafter"/>
</dbReference>
<keyword evidence="5 10" id="KW-0479">Metal-binding</keyword>
<keyword evidence="6 10" id="KW-0418">Kinase</keyword>
<dbReference type="GO" id="GO:0003872">
    <property type="term" value="F:6-phosphofructokinase activity"/>
    <property type="evidence" value="ECO:0007669"/>
    <property type="project" value="UniProtKB-UniRule"/>
</dbReference>
<feature type="site" description="Important for catalytic activity and substrate specificity; stabilizes the transition state when the phosphoryl donor is PPi; prevents ATP from binding by mimicking the alpha-phosphate group of ATP" evidence="10">
    <location>
        <position position="184"/>
    </location>
</feature>
<dbReference type="SUPFAM" id="SSF53784">
    <property type="entry name" value="Phosphofructokinase"/>
    <property type="match status" value="2"/>
</dbReference>
<protein>
    <recommendedName>
        <fullName evidence="10">Pyrophosphate--fructose 6-phosphate 1-phosphotransferase</fullName>
        <ecNumber evidence="10">2.7.1.90</ecNumber>
    </recommendedName>
    <alternativeName>
        <fullName evidence="10">6-phosphofructokinase, pyrophosphate dependent</fullName>
    </alternativeName>
    <alternativeName>
        <fullName evidence="10">PPi-dependent phosphofructokinase</fullName>
        <shortName evidence="10">PPi-PFK</shortName>
    </alternativeName>
    <alternativeName>
        <fullName evidence="10">Pyrophosphate-dependent 6-phosphofructose-1-kinase</fullName>
    </alternativeName>
</protein>
<dbReference type="GO" id="GO:0005829">
    <property type="term" value="C:cytosol"/>
    <property type="evidence" value="ECO:0007669"/>
    <property type="project" value="TreeGrafter"/>
</dbReference>
<dbReference type="Gene3D" id="3.40.50.450">
    <property type="match status" value="2"/>
</dbReference>
<gene>
    <name evidence="12" type="ORF">ECRASSUSDP1_LOCUS13715</name>
</gene>
<evidence type="ECO:0000259" key="11">
    <source>
        <dbReference type="Pfam" id="PF00365"/>
    </source>
</evidence>
<comment type="similarity">
    <text evidence="10">Belongs to the phosphofructokinase type A (PFKA) family. PPi-dependent PFK group II subfamily. Clade 'Long' sub-subfamily.</text>
</comment>
<keyword evidence="8 10" id="KW-0324">Glycolysis</keyword>
<dbReference type="InterPro" id="IPR022953">
    <property type="entry name" value="ATP_PFK"/>
</dbReference>
<organism evidence="12 13">
    <name type="scientific">Euplotes crassus</name>
    <dbReference type="NCBI Taxonomy" id="5936"/>
    <lineage>
        <taxon>Eukaryota</taxon>
        <taxon>Sar</taxon>
        <taxon>Alveolata</taxon>
        <taxon>Ciliophora</taxon>
        <taxon>Intramacronucleata</taxon>
        <taxon>Spirotrichea</taxon>
        <taxon>Hypotrichia</taxon>
        <taxon>Euplotida</taxon>
        <taxon>Euplotidae</taxon>
        <taxon>Moneuplotes</taxon>
    </lineage>
</organism>
<keyword evidence="4 10" id="KW-0808">Transferase</keyword>
<evidence type="ECO:0000256" key="1">
    <source>
        <dbReference type="ARBA" id="ARBA00001946"/>
    </source>
</evidence>
<feature type="domain" description="Phosphofructokinase" evidence="11">
    <location>
        <begin position="677"/>
        <end position="1053"/>
    </location>
</feature>
<comment type="activity regulation">
    <text evidence="10">Non-allosteric.</text>
</comment>
<dbReference type="Proteomes" id="UP001295684">
    <property type="component" value="Unassembled WGS sequence"/>
</dbReference>
<comment type="pathway">
    <text evidence="10">Carbohydrate degradation; glycolysis; D-glyceraldehyde 3-phosphate and glycerone phosphate from D-glucose: step 3/4.</text>
</comment>
<dbReference type="EC" id="2.7.1.90" evidence="10"/>
<evidence type="ECO:0000256" key="7">
    <source>
        <dbReference type="ARBA" id="ARBA00022842"/>
    </source>
</evidence>
<comment type="catalytic activity">
    <reaction evidence="9 10">
        <text>beta-D-fructose 6-phosphate + diphosphate = beta-D-fructose 1,6-bisphosphate + phosphate + H(+)</text>
        <dbReference type="Rhea" id="RHEA:13613"/>
        <dbReference type="ChEBI" id="CHEBI:15378"/>
        <dbReference type="ChEBI" id="CHEBI:32966"/>
        <dbReference type="ChEBI" id="CHEBI:33019"/>
        <dbReference type="ChEBI" id="CHEBI:43474"/>
        <dbReference type="ChEBI" id="CHEBI:57634"/>
        <dbReference type="EC" id="2.7.1.90"/>
    </reaction>
</comment>
<keyword evidence="13" id="KW-1185">Reference proteome</keyword>
<feature type="binding site" evidence="10">
    <location>
        <begin position="258"/>
        <end position="260"/>
    </location>
    <ligand>
        <name>substrate</name>
    </ligand>
</feature>
<dbReference type="InterPro" id="IPR035966">
    <property type="entry name" value="PKF_sf"/>
</dbReference>
<evidence type="ECO:0000256" key="8">
    <source>
        <dbReference type="ARBA" id="ARBA00023152"/>
    </source>
</evidence>
<dbReference type="HAMAP" id="MF_01980">
    <property type="entry name" value="Phosphofructokinase_II_Long"/>
    <property type="match status" value="1"/>
</dbReference>
<feature type="domain" description="Phosphofructokinase" evidence="11">
    <location>
        <begin position="81"/>
        <end position="356"/>
    </location>
</feature>
<keyword evidence="7 10" id="KW-0460">Magnesium</keyword>
<feature type="binding site" evidence="10">
    <location>
        <position position="183"/>
    </location>
    <ligand>
        <name>Mg(2+)</name>
        <dbReference type="ChEBI" id="CHEBI:18420"/>
        <note>catalytic</note>
    </ligand>
</feature>
<evidence type="ECO:0000256" key="3">
    <source>
        <dbReference type="ARBA" id="ARBA00022490"/>
    </source>
</evidence>
<evidence type="ECO:0000256" key="9">
    <source>
        <dbReference type="ARBA" id="ARBA00048072"/>
    </source>
</evidence>
<feature type="binding site" evidence="10">
    <location>
        <position position="319"/>
    </location>
    <ligand>
        <name>substrate</name>
    </ligand>
</feature>
<evidence type="ECO:0000313" key="13">
    <source>
        <dbReference type="Proteomes" id="UP001295684"/>
    </source>
</evidence>
<comment type="caution">
    <text evidence="10">Lacks conserved residue(s) required for the propagation of feature annotation.</text>
</comment>
<dbReference type="GO" id="GO:0046872">
    <property type="term" value="F:metal ion binding"/>
    <property type="evidence" value="ECO:0007669"/>
    <property type="project" value="UniProtKB-KW"/>
</dbReference>
<dbReference type="PANTHER" id="PTHR43650:SF1">
    <property type="entry name" value="PYROPHOSPHATE--FRUCTOSE 6-PHOSPHATE 1-PHOSPHOTRANSFERASE SUBUNIT BETA 2"/>
    <property type="match status" value="1"/>
</dbReference>